<evidence type="ECO:0000313" key="1">
    <source>
        <dbReference type="EMBL" id="KEQ15808.1"/>
    </source>
</evidence>
<dbReference type="AlphaFoldDB" id="A0A081NBI5"/>
<dbReference type="Gene3D" id="3.30.70.120">
    <property type="match status" value="1"/>
</dbReference>
<keyword evidence="2" id="KW-1185">Reference proteome</keyword>
<dbReference type="PANTHER" id="PTHR41774">
    <property type="match status" value="1"/>
</dbReference>
<dbReference type="InterPro" id="IPR036069">
    <property type="entry name" value="DUF34/NIF3_sf"/>
</dbReference>
<organism evidence="1 2">
    <name type="scientific">Endozoicomonas montiporae</name>
    <dbReference type="NCBI Taxonomy" id="1027273"/>
    <lineage>
        <taxon>Bacteria</taxon>
        <taxon>Pseudomonadati</taxon>
        <taxon>Pseudomonadota</taxon>
        <taxon>Gammaproteobacteria</taxon>
        <taxon>Oceanospirillales</taxon>
        <taxon>Endozoicomonadaceae</taxon>
        <taxon>Endozoicomonas</taxon>
    </lineage>
</organism>
<name>A0A081NBI5_9GAMM</name>
<reference evidence="1 2" key="1">
    <citation type="submission" date="2014-06" db="EMBL/GenBank/DDBJ databases">
        <title>Whole Genome Sequences of Three Symbiotic Endozoicomonas Bacteria.</title>
        <authorList>
            <person name="Neave M.J."/>
            <person name="Apprill A."/>
            <person name="Voolstra C.R."/>
        </authorList>
    </citation>
    <scope>NUCLEOTIDE SEQUENCE [LARGE SCALE GENOMIC DNA]</scope>
    <source>
        <strain evidence="1 2">LMG 24815</strain>
    </source>
</reference>
<evidence type="ECO:0000313" key="2">
    <source>
        <dbReference type="Proteomes" id="UP000028006"/>
    </source>
</evidence>
<dbReference type="SUPFAM" id="SSF102705">
    <property type="entry name" value="NIF3 (NGG1p interacting factor 3)-like"/>
    <property type="match status" value="1"/>
</dbReference>
<dbReference type="eggNOG" id="COG3323">
    <property type="taxonomic scope" value="Bacteria"/>
</dbReference>
<dbReference type="EMBL" id="JOKG01000001">
    <property type="protein sequence ID" value="KEQ15808.1"/>
    <property type="molecule type" value="Genomic_DNA"/>
</dbReference>
<accession>A0A081NBI5</accession>
<proteinExistence type="predicted"/>
<sequence>MHKLCFYVPASHLETVKDAVFNAGAGKYRHYDRCCWQALGQMQFRGLKSSNPFRGKPETLEQFEEYKVEMMCPDEQVEAAVTALIKAHPYEEPAFEVWPVRHFPLSESES</sequence>
<gene>
    <name evidence="1" type="ORF">GZ77_04555</name>
</gene>
<protein>
    <submittedName>
        <fullName evidence="1">NGG1p interacting factor 3 protein, NIF3</fullName>
    </submittedName>
</protein>
<dbReference type="PANTHER" id="PTHR41774:SF1">
    <property type="entry name" value="NGG1P INTERACTING FACTOR NIF3"/>
    <property type="match status" value="1"/>
</dbReference>
<dbReference type="Proteomes" id="UP000028006">
    <property type="component" value="Unassembled WGS sequence"/>
</dbReference>
<dbReference type="InterPro" id="IPR015867">
    <property type="entry name" value="N-reg_PII/ATP_PRibTrfase_C"/>
</dbReference>
<dbReference type="RefSeq" id="WP_034873074.1">
    <property type="nucleotide sequence ID" value="NZ_JOKG01000001.1"/>
</dbReference>
<comment type="caution">
    <text evidence="1">The sequence shown here is derived from an EMBL/GenBank/DDBJ whole genome shotgun (WGS) entry which is preliminary data.</text>
</comment>